<proteinExistence type="predicted"/>
<reference evidence="1" key="1">
    <citation type="journal article" date="2015" name="Nature">
        <title>Complex archaea that bridge the gap between prokaryotes and eukaryotes.</title>
        <authorList>
            <person name="Spang A."/>
            <person name="Saw J.H."/>
            <person name="Jorgensen S.L."/>
            <person name="Zaremba-Niedzwiedzka K."/>
            <person name="Martijn J."/>
            <person name="Lind A.E."/>
            <person name="van Eijk R."/>
            <person name="Schleper C."/>
            <person name="Guy L."/>
            <person name="Ettema T.J."/>
        </authorList>
    </citation>
    <scope>NUCLEOTIDE SEQUENCE</scope>
</reference>
<evidence type="ECO:0000313" key="1">
    <source>
        <dbReference type="EMBL" id="KKK58837.1"/>
    </source>
</evidence>
<organism evidence="1">
    <name type="scientific">marine sediment metagenome</name>
    <dbReference type="NCBI Taxonomy" id="412755"/>
    <lineage>
        <taxon>unclassified sequences</taxon>
        <taxon>metagenomes</taxon>
        <taxon>ecological metagenomes</taxon>
    </lineage>
</organism>
<protein>
    <submittedName>
        <fullName evidence="1">Uncharacterized protein</fullName>
    </submittedName>
</protein>
<gene>
    <name evidence="1" type="ORF">LCGC14_3040410</name>
</gene>
<sequence>MKDIKIKPILNGWLVKVGCAEIAFTDVDKMCKELKRYCNEPDNVEKEYEKKALNKTTQGESIVFTATNDSPTVSIGVGS</sequence>
<comment type="caution">
    <text evidence="1">The sequence shown here is derived from an EMBL/GenBank/DDBJ whole genome shotgun (WGS) entry which is preliminary data.</text>
</comment>
<dbReference type="EMBL" id="LAZR01063777">
    <property type="protein sequence ID" value="KKK58837.1"/>
    <property type="molecule type" value="Genomic_DNA"/>
</dbReference>
<name>A0A0F8WPK8_9ZZZZ</name>
<accession>A0A0F8WPK8</accession>
<dbReference type="AlphaFoldDB" id="A0A0F8WPK8"/>